<reference evidence="14" key="1">
    <citation type="submission" date="2021-09" db="EMBL/GenBank/DDBJ databases">
        <authorList>
            <person name="Martin H S."/>
        </authorList>
    </citation>
    <scope>NUCLEOTIDE SEQUENCE</scope>
</reference>
<dbReference type="InterPro" id="IPR043504">
    <property type="entry name" value="Peptidase_S1_PA_chymotrypsin"/>
</dbReference>
<dbReference type="PANTHER" id="PTHR24276:SF91">
    <property type="entry name" value="AT26814P-RELATED"/>
    <property type="match status" value="1"/>
</dbReference>
<proteinExistence type="inferred from homology"/>
<dbReference type="PRINTS" id="PR00722">
    <property type="entry name" value="CHYMOTRYPSIN"/>
</dbReference>
<evidence type="ECO:0000256" key="2">
    <source>
        <dbReference type="ARBA" id="ARBA00007664"/>
    </source>
</evidence>
<dbReference type="PROSITE" id="PS50041">
    <property type="entry name" value="C_TYPE_LECTIN_2"/>
    <property type="match status" value="1"/>
</dbReference>
<dbReference type="GO" id="GO:0006508">
    <property type="term" value="P:proteolysis"/>
    <property type="evidence" value="ECO:0007669"/>
    <property type="project" value="UniProtKB-KW"/>
</dbReference>
<evidence type="ECO:0000259" key="13">
    <source>
        <dbReference type="PROSITE" id="PS50240"/>
    </source>
</evidence>
<evidence type="ECO:0000256" key="5">
    <source>
        <dbReference type="ARBA" id="ARBA00022801"/>
    </source>
</evidence>
<dbReference type="InterPro" id="IPR001314">
    <property type="entry name" value="Peptidase_S1A"/>
</dbReference>
<comment type="function">
    <text evidence="9">Fibrinolytic activity; shows preferential cleavage of Arg-Gly bonds in all three fibrinogen chains. Contact with the caterpillars causes severe bleeding, due the anticoagulant effect of the protein.</text>
</comment>
<evidence type="ECO:0000256" key="1">
    <source>
        <dbReference type="ARBA" id="ARBA00004239"/>
    </source>
</evidence>
<dbReference type="InterPro" id="IPR009003">
    <property type="entry name" value="Peptidase_S1_PA"/>
</dbReference>
<dbReference type="SMART" id="SM00034">
    <property type="entry name" value="CLECT"/>
    <property type="match status" value="1"/>
</dbReference>
<dbReference type="InterPro" id="IPR016186">
    <property type="entry name" value="C-type_lectin-like/link_sf"/>
</dbReference>
<dbReference type="GO" id="GO:0090729">
    <property type="term" value="F:toxin activity"/>
    <property type="evidence" value="ECO:0007669"/>
    <property type="project" value="UniProtKB-KW"/>
</dbReference>
<evidence type="ECO:0000313" key="14">
    <source>
        <dbReference type="EMBL" id="CAG9566658.1"/>
    </source>
</evidence>
<evidence type="ECO:0000256" key="3">
    <source>
        <dbReference type="ARBA" id="ARBA00022656"/>
    </source>
</evidence>
<evidence type="ECO:0000256" key="11">
    <source>
        <dbReference type="SAM" id="MobiDB-lite"/>
    </source>
</evidence>
<organism evidence="14 15">
    <name type="scientific">Danaus chrysippus</name>
    <name type="common">African queen</name>
    <dbReference type="NCBI Taxonomy" id="151541"/>
    <lineage>
        <taxon>Eukaryota</taxon>
        <taxon>Metazoa</taxon>
        <taxon>Ecdysozoa</taxon>
        <taxon>Arthropoda</taxon>
        <taxon>Hexapoda</taxon>
        <taxon>Insecta</taxon>
        <taxon>Pterygota</taxon>
        <taxon>Neoptera</taxon>
        <taxon>Endopterygota</taxon>
        <taxon>Lepidoptera</taxon>
        <taxon>Glossata</taxon>
        <taxon>Ditrysia</taxon>
        <taxon>Papilionoidea</taxon>
        <taxon>Nymphalidae</taxon>
        <taxon>Danainae</taxon>
        <taxon>Danaini</taxon>
        <taxon>Danaina</taxon>
        <taxon>Danaus</taxon>
        <taxon>Anosia</taxon>
    </lineage>
</organism>
<dbReference type="AlphaFoldDB" id="A0A8J2QQE3"/>
<dbReference type="SMART" id="SM00020">
    <property type="entry name" value="Tryp_SPc"/>
    <property type="match status" value="2"/>
</dbReference>
<keyword evidence="4" id="KW-0645">Protease</keyword>
<dbReference type="GO" id="GO:0004252">
    <property type="term" value="F:serine-type endopeptidase activity"/>
    <property type="evidence" value="ECO:0007669"/>
    <property type="project" value="InterPro"/>
</dbReference>
<evidence type="ECO:0000259" key="12">
    <source>
        <dbReference type="PROSITE" id="PS50041"/>
    </source>
</evidence>
<dbReference type="SUPFAM" id="SSF50494">
    <property type="entry name" value="Trypsin-like serine proteases"/>
    <property type="match status" value="2"/>
</dbReference>
<dbReference type="PROSITE" id="PS50240">
    <property type="entry name" value="TRYPSIN_DOM"/>
    <property type="match status" value="1"/>
</dbReference>
<feature type="domain" description="Peptidase S1" evidence="13">
    <location>
        <begin position="8"/>
        <end position="436"/>
    </location>
</feature>
<keyword evidence="5" id="KW-0378">Hydrolase</keyword>
<keyword evidence="15" id="KW-1185">Reference proteome</keyword>
<keyword evidence="7" id="KW-1015">Disulfide bond</keyword>
<sequence>MMSMEKRIIGGSETDLAHYPYNVQFYNLGGLCGGSILTKKIVLTAAHCFDSNQNLAEMKIFSKPRYLFDLQANSHDVWDFRIHEDYGKASVFDNDIAIIIIHNEFVFGKQVRTIKIINNLHWLKENETFTVTGWGETKYGEGIDKSVFRQVKLRYISKQMCMKMNRITLDPEMFCLYGDGKRDSCRGTRNVLNEVEGRIVGGHPIPIENAPFSVLFYNYQSICSGVIINSFIVLTAAHCFNSNTKKHRMRIEINCRYLFDIDAETFQVADFIIHKDFNKVIPFEADLALIMVTEKMLLNRRKQKALLMKNDNWMNKKANVSASGWGWTKYGGGVSELGLMRTYLGYVSRRRCEIQHSLRLTEDMFCLYGNGVRDTCLGDSGGGVTVNGTVVGIVSHGDGCAKKGKPSVYISHATELRCVSHAIVADLYGWVYVSATSSGYVMWCFLLLTFFVAVQGRAVNISNTWVLPEEGFPVFYRYFRDRISWYEADAVCQFHHANLVTVDTTAQYDAVRAYLKELDISSAVWVGLIRSNPDGDFTWTDYRGLSGDGYWSAAPDTRSAPLCAAADPAADYRWGARACGGPSVASFICELPVPQWALGNEGCMVRALPALTILYLPESAAVQLTADCGLAGVKRVQCTGNVKREELLKELACTEEDQTTQTSNGTSPITSWQMTTDSVFNNQYFNNEATATEENITTEHEDDINQSSPVKVISTSFSIIPDISNKVSLKPSVTEKMFKTPLQKHIDIISNNYIQQNETPKLVHNEDLFTNEQNNQQGNDELLQYTKLHNELARLGNSDTVFSQPTDHFVPPLVMAKAKISDDLTALSIKEKLAQHLSEQQLKHEIQQEFTATANSFNKELYRTEAINNPSTTSLPLINISTSSKVNKNKDTENENISLKKNKNKYIEIKQKSYKNEGTKALNTMASVETTPTLSQLNIENNVITSTVGSVTEHIQRYSTKPQSIEETSLELTVILREPNENSTYKDAVVSTNSPLLLNIPIKQNTMADNETEIPTTLSHLFPLSTQEDNLNEDKFKDMNVSNDEHKDTDNFFYVTTKSLSYNDSVQKKAIDESKDLTMTNHLPVLSLIKTYNNSATNINLTSENSTIDASVTIEVIEDAIATNKSVEPETELKINDTRNKLFNNSENFEPFNVTVKEGFDSIIDSDFDLDKNVTSDRDDFQSPLLSAANDPLPKPNRSRRIQQQTRNKFNPFRILG</sequence>
<evidence type="ECO:0000256" key="10">
    <source>
        <dbReference type="ARBA" id="ARBA00084094"/>
    </source>
</evidence>
<dbReference type="Gene3D" id="3.10.100.10">
    <property type="entry name" value="Mannose-Binding Protein A, subunit A"/>
    <property type="match status" value="1"/>
</dbReference>
<dbReference type="InterPro" id="IPR016187">
    <property type="entry name" value="CTDL_fold"/>
</dbReference>
<dbReference type="InterPro" id="IPR050430">
    <property type="entry name" value="Peptidase_S1"/>
</dbReference>
<evidence type="ECO:0000256" key="4">
    <source>
        <dbReference type="ARBA" id="ARBA00022670"/>
    </source>
</evidence>
<keyword evidence="6" id="KW-0720">Serine protease</keyword>
<dbReference type="FunFam" id="2.40.10.10:FF:000068">
    <property type="entry name" value="transmembrane protease serine 2"/>
    <property type="match status" value="1"/>
</dbReference>
<dbReference type="PROSITE" id="PS00134">
    <property type="entry name" value="TRYPSIN_HIS"/>
    <property type="match status" value="2"/>
</dbReference>
<evidence type="ECO:0000313" key="15">
    <source>
        <dbReference type="Proteomes" id="UP000789524"/>
    </source>
</evidence>
<evidence type="ECO:0000256" key="8">
    <source>
        <dbReference type="ARBA" id="ARBA00023240"/>
    </source>
</evidence>
<dbReference type="InterPro" id="IPR001254">
    <property type="entry name" value="Trypsin_dom"/>
</dbReference>
<dbReference type="InterPro" id="IPR001304">
    <property type="entry name" value="C-type_lectin-like"/>
</dbReference>
<dbReference type="CDD" id="cd00037">
    <property type="entry name" value="CLECT"/>
    <property type="match status" value="1"/>
</dbReference>
<dbReference type="Pfam" id="PF00089">
    <property type="entry name" value="Trypsin"/>
    <property type="match status" value="2"/>
</dbReference>
<feature type="region of interest" description="Disordered" evidence="11">
    <location>
        <begin position="1176"/>
        <end position="1217"/>
    </location>
</feature>
<comment type="caution">
    <text evidence="14">The sequence shown here is derived from an EMBL/GenBank/DDBJ whole genome shotgun (WGS) entry which is preliminary data.</text>
</comment>
<feature type="domain" description="C-type lectin" evidence="12">
    <location>
        <begin position="476"/>
        <end position="579"/>
    </location>
</feature>
<evidence type="ECO:0000256" key="6">
    <source>
        <dbReference type="ARBA" id="ARBA00022825"/>
    </source>
</evidence>
<dbReference type="Gene3D" id="2.40.10.10">
    <property type="entry name" value="Trypsin-like serine proteases"/>
    <property type="match status" value="2"/>
</dbReference>
<dbReference type="PANTHER" id="PTHR24276">
    <property type="entry name" value="POLYSERASE-RELATED"/>
    <property type="match status" value="1"/>
</dbReference>
<dbReference type="Proteomes" id="UP000789524">
    <property type="component" value="Unassembled WGS sequence"/>
</dbReference>
<dbReference type="SUPFAM" id="SSF56436">
    <property type="entry name" value="C-type lectin-like"/>
    <property type="match status" value="1"/>
</dbReference>
<dbReference type="InterPro" id="IPR018114">
    <property type="entry name" value="TRYPSIN_HIS"/>
</dbReference>
<keyword evidence="10" id="KW-1205">Fibrinolytic toxin</keyword>
<comment type="subcellular location">
    <subcellularLocation>
        <location evidence="1">Secreted</location>
        <location evidence="1">Extracellular space</location>
    </subcellularLocation>
</comment>
<gene>
    <name evidence="14" type="ORF">DCHRY22_LOCUS7267</name>
</gene>
<dbReference type="OrthoDB" id="5858677at2759"/>
<comment type="similarity">
    <text evidence="2">Belongs to the peptidase S1 family.</text>
</comment>
<accession>A0A8J2QQE3</accession>
<protein>
    <submittedName>
        <fullName evidence="14">(African queen) hypothetical protein</fullName>
    </submittedName>
</protein>
<dbReference type="EMBL" id="CAKASE010000057">
    <property type="protein sequence ID" value="CAG9566658.1"/>
    <property type="molecule type" value="Genomic_DNA"/>
</dbReference>
<name>A0A8J2QQE3_9NEOP</name>
<dbReference type="CDD" id="cd00190">
    <property type="entry name" value="Tryp_SPc"/>
    <property type="match status" value="1"/>
</dbReference>
<keyword evidence="8" id="KW-1199">Hemostasis impairing toxin</keyword>
<evidence type="ECO:0000256" key="7">
    <source>
        <dbReference type="ARBA" id="ARBA00023157"/>
    </source>
</evidence>
<dbReference type="GO" id="GO:0005576">
    <property type="term" value="C:extracellular region"/>
    <property type="evidence" value="ECO:0007669"/>
    <property type="project" value="UniProtKB-SubCell"/>
</dbReference>
<keyword evidence="3" id="KW-0800">Toxin</keyword>
<evidence type="ECO:0000256" key="9">
    <source>
        <dbReference type="ARBA" id="ARBA00055534"/>
    </source>
</evidence>
<dbReference type="Pfam" id="PF00059">
    <property type="entry name" value="Lectin_C"/>
    <property type="match status" value="1"/>
</dbReference>